<proteinExistence type="predicted"/>
<evidence type="ECO:0000259" key="7">
    <source>
        <dbReference type="PROSITE" id="PS50850"/>
    </source>
</evidence>
<dbReference type="CDD" id="cd17324">
    <property type="entry name" value="MFS_NepI_like"/>
    <property type="match status" value="1"/>
</dbReference>
<feature type="transmembrane region" description="Helical" evidence="6">
    <location>
        <begin position="357"/>
        <end position="377"/>
    </location>
</feature>
<name>A0ABW4YZI0_9HYPH</name>
<accession>A0ABW4YZI0</accession>
<gene>
    <name evidence="8" type="ORF">ACFSNC_15240</name>
</gene>
<feature type="transmembrane region" description="Helical" evidence="6">
    <location>
        <begin position="129"/>
        <end position="154"/>
    </location>
</feature>
<organism evidence="8 9">
    <name type="scientific">Ancylobacter oerskovii</name>
    <dbReference type="NCBI Taxonomy" id="459519"/>
    <lineage>
        <taxon>Bacteria</taxon>
        <taxon>Pseudomonadati</taxon>
        <taxon>Pseudomonadota</taxon>
        <taxon>Alphaproteobacteria</taxon>
        <taxon>Hyphomicrobiales</taxon>
        <taxon>Xanthobacteraceae</taxon>
        <taxon>Ancylobacter</taxon>
    </lineage>
</organism>
<evidence type="ECO:0000256" key="1">
    <source>
        <dbReference type="ARBA" id="ARBA00004651"/>
    </source>
</evidence>
<evidence type="ECO:0000256" key="3">
    <source>
        <dbReference type="ARBA" id="ARBA00022692"/>
    </source>
</evidence>
<feature type="transmembrane region" description="Helical" evidence="6">
    <location>
        <begin position="292"/>
        <end position="311"/>
    </location>
</feature>
<dbReference type="Gene3D" id="1.20.1250.20">
    <property type="entry name" value="MFS general substrate transporter like domains"/>
    <property type="match status" value="2"/>
</dbReference>
<feature type="transmembrane region" description="Helical" evidence="6">
    <location>
        <begin position="201"/>
        <end position="223"/>
    </location>
</feature>
<feature type="transmembrane region" description="Helical" evidence="6">
    <location>
        <begin position="267"/>
        <end position="286"/>
    </location>
</feature>
<comment type="caution">
    <text evidence="8">The sequence shown here is derived from an EMBL/GenBank/DDBJ whole genome shotgun (WGS) entry which is preliminary data.</text>
</comment>
<feature type="transmembrane region" description="Helical" evidence="6">
    <location>
        <begin position="42"/>
        <end position="62"/>
    </location>
</feature>
<dbReference type="InterPro" id="IPR011701">
    <property type="entry name" value="MFS"/>
</dbReference>
<dbReference type="RefSeq" id="WP_213351791.1">
    <property type="nucleotide sequence ID" value="NZ_JAHBGB010000007.1"/>
</dbReference>
<feature type="transmembrane region" description="Helical" evidence="6">
    <location>
        <begin position="160"/>
        <end position="180"/>
    </location>
</feature>
<evidence type="ECO:0000256" key="2">
    <source>
        <dbReference type="ARBA" id="ARBA00022475"/>
    </source>
</evidence>
<protein>
    <submittedName>
        <fullName evidence="8">MFS transporter</fullName>
    </submittedName>
</protein>
<evidence type="ECO:0000313" key="9">
    <source>
        <dbReference type="Proteomes" id="UP001597299"/>
    </source>
</evidence>
<feature type="transmembrane region" description="Helical" evidence="6">
    <location>
        <begin position="95"/>
        <end position="117"/>
    </location>
</feature>
<dbReference type="PANTHER" id="PTHR43124:SF8">
    <property type="entry name" value="INNER MEMBRANE TRANSPORT PROTEIN YDHP"/>
    <property type="match status" value="1"/>
</dbReference>
<keyword evidence="5 6" id="KW-0472">Membrane</keyword>
<comment type="subcellular location">
    <subcellularLocation>
        <location evidence="1">Cell membrane</location>
        <topology evidence="1">Multi-pass membrane protein</topology>
    </subcellularLocation>
</comment>
<keyword evidence="3 6" id="KW-0812">Transmembrane</keyword>
<keyword evidence="9" id="KW-1185">Reference proteome</keyword>
<evidence type="ECO:0000313" key="8">
    <source>
        <dbReference type="EMBL" id="MFD2141765.1"/>
    </source>
</evidence>
<dbReference type="PANTHER" id="PTHR43124">
    <property type="entry name" value="PURINE EFFLUX PUMP PBUE"/>
    <property type="match status" value="1"/>
</dbReference>
<feature type="domain" description="Major facilitator superfamily (MFS) profile" evidence="7">
    <location>
        <begin position="4"/>
        <end position="378"/>
    </location>
</feature>
<dbReference type="SUPFAM" id="SSF103473">
    <property type="entry name" value="MFS general substrate transporter"/>
    <property type="match status" value="1"/>
</dbReference>
<evidence type="ECO:0000256" key="4">
    <source>
        <dbReference type="ARBA" id="ARBA00022989"/>
    </source>
</evidence>
<sequence length="417" mass="42401">MQLPLLALAMASFGIGTTEFVIMGLLPEVAADLGVTIPAAGLLVTGYAMGVVIGAPIVAIITNALPRKATLIGLASMFVLGNFLCAVAPDYWMLMAARVVTAFCHGAFFGIGAVVAASLVPPNQRASAIALMFAGLTLANVLGVPLGTALGQFAGWRSTFWAVVVIGLMAVAAIALWVPSAIPHSSGNILREFGVLKRPQVLLAMAMSVLASASLFTVFTYIAPLLREVTGLTPNAVTVVLLLFGVGITIGNILGGKLADWKLMPSLMGIFVGLAAVLVALVFTSAHELPAVVNVFIWGVLVFAVVAPIQVRVVDAAVGAPNLASTLNQGAFNLGNAGGAWIGGAALTFGLDYASLPWVGAALALGALGLCVYSRALERRGAPVARMGGMTGGTMDSTPAGHGGGSLPEAAVACEDR</sequence>
<dbReference type="InterPro" id="IPR001958">
    <property type="entry name" value="Tet-R_TetA/multi-R_MdtG-like"/>
</dbReference>
<dbReference type="PRINTS" id="PR01035">
    <property type="entry name" value="TCRTETA"/>
</dbReference>
<feature type="transmembrane region" description="Helical" evidence="6">
    <location>
        <begin position="235"/>
        <end position="255"/>
    </location>
</feature>
<dbReference type="Pfam" id="PF07690">
    <property type="entry name" value="MFS_1"/>
    <property type="match status" value="1"/>
</dbReference>
<feature type="transmembrane region" description="Helical" evidence="6">
    <location>
        <begin position="69"/>
        <end position="89"/>
    </location>
</feature>
<evidence type="ECO:0000256" key="6">
    <source>
        <dbReference type="SAM" id="Phobius"/>
    </source>
</evidence>
<reference evidence="9" key="1">
    <citation type="journal article" date="2019" name="Int. J. Syst. Evol. Microbiol.">
        <title>The Global Catalogue of Microorganisms (GCM) 10K type strain sequencing project: providing services to taxonomists for standard genome sequencing and annotation.</title>
        <authorList>
            <consortium name="The Broad Institute Genomics Platform"/>
            <consortium name="The Broad Institute Genome Sequencing Center for Infectious Disease"/>
            <person name="Wu L."/>
            <person name="Ma J."/>
        </authorList>
    </citation>
    <scope>NUCLEOTIDE SEQUENCE [LARGE SCALE GENOMIC DNA]</scope>
    <source>
        <strain evidence="9">CCM 7435</strain>
    </source>
</reference>
<dbReference type="InterPro" id="IPR020846">
    <property type="entry name" value="MFS_dom"/>
</dbReference>
<keyword evidence="4 6" id="KW-1133">Transmembrane helix</keyword>
<keyword evidence="2" id="KW-1003">Cell membrane</keyword>
<feature type="transmembrane region" description="Helical" evidence="6">
    <location>
        <begin position="331"/>
        <end position="351"/>
    </location>
</feature>
<dbReference type="InterPro" id="IPR050189">
    <property type="entry name" value="MFS_Efflux_Transporters"/>
</dbReference>
<dbReference type="EMBL" id="JBHUHD010000001">
    <property type="protein sequence ID" value="MFD2141765.1"/>
    <property type="molecule type" value="Genomic_DNA"/>
</dbReference>
<evidence type="ECO:0000256" key="5">
    <source>
        <dbReference type="ARBA" id="ARBA00023136"/>
    </source>
</evidence>
<dbReference type="Proteomes" id="UP001597299">
    <property type="component" value="Unassembled WGS sequence"/>
</dbReference>
<dbReference type="InterPro" id="IPR036259">
    <property type="entry name" value="MFS_trans_sf"/>
</dbReference>
<dbReference type="PROSITE" id="PS50850">
    <property type="entry name" value="MFS"/>
    <property type="match status" value="1"/>
</dbReference>